<evidence type="ECO:0000313" key="2">
    <source>
        <dbReference type="EMBL" id="MPC40375.1"/>
    </source>
</evidence>
<evidence type="ECO:0000313" key="3">
    <source>
        <dbReference type="Proteomes" id="UP000324222"/>
    </source>
</evidence>
<protein>
    <submittedName>
        <fullName evidence="2">Uncharacterized protein</fullName>
    </submittedName>
</protein>
<name>A0A5B7F433_PORTR</name>
<evidence type="ECO:0000256" key="1">
    <source>
        <dbReference type="SAM" id="MobiDB-lite"/>
    </source>
</evidence>
<dbReference type="Proteomes" id="UP000324222">
    <property type="component" value="Unassembled WGS sequence"/>
</dbReference>
<accession>A0A5B7F433</accession>
<feature type="compositionally biased region" description="Basic residues" evidence="1">
    <location>
        <begin position="48"/>
        <end position="63"/>
    </location>
</feature>
<feature type="compositionally biased region" description="Polar residues" evidence="1">
    <location>
        <begin position="64"/>
        <end position="78"/>
    </location>
</feature>
<comment type="caution">
    <text evidence="2">The sequence shown here is derived from an EMBL/GenBank/DDBJ whole genome shotgun (WGS) entry which is preliminary data.</text>
</comment>
<gene>
    <name evidence="2" type="ORF">E2C01_033932</name>
</gene>
<dbReference type="AlphaFoldDB" id="A0A5B7F433"/>
<organism evidence="2 3">
    <name type="scientific">Portunus trituberculatus</name>
    <name type="common">Swimming crab</name>
    <name type="synonym">Neptunus trituberculatus</name>
    <dbReference type="NCBI Taxonomy" id="210409"/>
    <lineage>
        <taxon>Eukaryota</taxon>
        <taxon>Metazoa</taxon>
        <taxon>Ecdysozoa</taxon>
        <taxon>Arthropoda</taxon>
        <taxon>Crustacea</taxon>
        <taxon>Multicrustacea</taxon>
        <taxon>Malacostraca</taxon>
        <taxon>Eumalacostraca</taxon>
        <taxon>Eucarida</taxon>
        <taxon>Decapoda</taxon>
        <taxon>Pleocyemata</taxon>
        <taxon>Brachyura</taxon>
        <taxon>Eubrachyura</taxon>
        <taxon>Portunoidea</taxon>
        <taxon>Portunidae</taxon>
        <taxon>Portuninae</taxon>
        <taxon>Portunus</taxon>
    </lineage>
</organism>
<feature type="region of interest" description="Disordered" evidence="1">
    <location>
        <begin position="18"/>
        <end position="78"/>
    </location>
</feature>
<dbReference type="EMBL" id="VSRR010004669">
    <property type="protein sequence ID" value="MPC40375.1"/>
    <property type="molecule type" value="Genomic_DNA"/>
</dbReference>
<sequence>MFSHSCQCHCREAPACSGTSTASLARSPMAPRMATEESSRAKGTTCLKSRRGRNRRGRNRRKVSGTNSMTSLSPDGTSCGSQAMSNLGYKGPLRGLKLPLLHSCQSLTIKKVGANRGRHQLPSLPVTIGNNPVVPCEPLEPRENEAAPREWGQAMKSLRCAQLQSEEWKQEKKAWGDPRTLSLREWCCMKSCFSATNKVQEGDWHGGSWLPTNPEALPEKGAGRRLNPVIPGPATEETGSVGTCKPLDPEATPGSGIAHKLIPPRPENSLEALETVEVYTTLASGATHRSGVH</sequence>
<reference evidence="2 3" key="1">
    <citation type="submission" date="2019-05" db="EMBL/GenBank/DDBJ databases">
        <title>Another draft genome of Portunus trituberculatus and its Hox gene families provides insights of decapod evolution.</title>
        <authorList>
            <person name="Jeong J.-H."/>
            <person name="Song I."/>
            <person name="Kim S."/>
            <person name="Choi T."/>
            <person name="Kim D."/>
            <person name="Ryu S."/>
            <person name="Kim W."/>
        </authorList>
    </citation>
    <scope>NUCLEOTIDE SEQUENCE [LARGE SCALE GENOMIC DNA]</scope>
    <source>
        <tissue evidence="2">Muscle</tissue>
    </source>
</reference>
<keyword evidence="3" id="KW-1185">Reference proteome</keyword>
<proteinExistence type="predicted"/>